<dbReference type="Pfam" id="PF13280">
    <property type="entry name" value="WYL"/>
    <property type="match status" value="1"/>
</dbReference>
<dbReference type="InterPro" id="IPR057727">
    <property type="entry name" value="WCX_dom"/>
</dbReference>
<feature type="domain" description="WYL" evidence="1">
    <location>
        <begin position="155"/>
        <end position="222"/>
    </location>
</feature>
<protein>
    <submittedName>
        <fullName evidence="3">Uncharacterized protein</fullName>
    </submittedName>
</protein>
<dbReference type="PANTHER" id="PTHR34580">
    <property type="match status" value="1"/>
</dbReference>
<evidence type="ECO:0000259" key="2">
    <source>
        <dbReference type="Pfam" id="PF25583"/>
    </source>
</evidence>
<keyword evidence="4" id="KW-1185">Reference proteome</keyword>
<feature type="domain" description="WCX" evidence="2">
    <location>
        <begin position="258"/>
        <end position="332"/>
    </location>
</feature>
<reference evidence="3" key="1">
    <citation type="submission" date="2013-01" db="EMBL/GenBank/DDBJ databases">
        <title>Genome assembly of Mariniradius saccharolyticus AK6.</title>
        <authorList>
            <person name="Vaidya B."/>
            <person name="Khatri I."/>
            <person name="Tanuku N.R.S."/>
            <person name="Subramanian S."/>
            <person name="Pinnaka A."/>
        </authorList>
    </citation>
    <scope>NUCLEOTIDE SEQUENCE [LARGE SCALE GENOMIC DNA]</scope>
    <source>
        <strain evidence="3">AK6</strain>
    </source>
</reference>
<proteinExistence type="predicted"/>
<dbReference type="InParanoid" id="M7Y9L1"/>
<evidence type="ECO:0000259" key="1">
    <source>
        <dbReference type="Pfam" id="PF13280"/>
    </source>
</evidence>
<dbReference type="PANTHER" id="PTHR34580:SF9">
    <property type="entry name" value="SLL5097 PROTEIN"/>
    <property type="match status" value="1"/>
</dbReference>
<sequence>MGKKNSPLIRYKILDQCFRNPGRKYFFEDLKEAIDSVLCEIDPEYGGISRRQLFDDIAFMESPEGWGIELEKPRENRKTYYRYVDTSFSIHQLPLNELEIKELEDAISVLSNFKGMPQFENLEEIIPKLRNGITQKGQAKVISFDSNPDLMGLDFLGQLIDATVNKKVLHIKYHPFTFEHPVSLEFHPYFLKQHNNRWFVFGLNPENQKPDWNLALDRILEISESKSKYVPNKAIDWEEYFEEIIGVTKPENQKLEMIVLRFYGVTGKYVASKPLHGTQKHKWLDAQTLEVRIEVIPNIELERLLLSYGENIEVISPSELRDRIAIRHKDAAKRYK</sequence>
<dbReference type="InterPro" id="IPR051534">
    <property type="entry name" value="CBASS_pafABC_assoc_protein"/>
</dbReference>
<dbReference type="AlphaFoldDB" id="M7Y9L1"/>
<dbReference type="Proteomes" id="UP000010953">
    <property type="component" value="Unassembled WGS sequence"/>
</dbReference>
<dbReference type="Pfam" id="PF25583">
    <property type="entry name" value="WCX"/>
    <property type="match status" value="1"/>
</dbReference>
<evidence type="ECO:0000313" key="3">
    <source>
        <dbReference type="EMBL" id="EMS33856.1"/>
    </source>
</evidence>
<dbReference type="EMBL" id="AMZY02000008">
    <property type="protein sequence ID" value="EMS33856.1"/>
    <property type="molecule type" value="Genomic_DNA"/>
</dbReference>
<dbReference type="STRING" id="1239962.C943_04175"/>
<dbReference type="PROSITE" id="PS52050">
    <property type="entry name" value="WYL"/>
    <property type="match status" value="1"/>
</dbReference>
<gene>
    <name evidence="3" type="ORF">C943_04175</name>
</gene>
<dbReference type="InterPro" id="IPR026881">
    <property type="entry name" value="WYL_dom"/>
</dbReference>
<dbReference type="eggNOG" id="COG2378">
    <property type="taxonomic scope" value="Bacteria"/>
</dbReference>
<dbReference type="OrthoDB" id="43316at2"/>
<evidence type="ECO:0000313" key="4">
    <source>
        <dbReference type="Proteomes" id="UP000010953"/>
    </source>
</evidence>
<comment type="caution">
    <text evidence="3">The sequence shown here is derived from an EMBL/GenBank/DDBJ whole genome shotgun (WGS) entry which is preliminary data.</text>
</comment>
<accession>M7Y9L1</accession>
<dbReference type="RefSeq" id="WP_008625922.1">
    <property type="nucleotide sequence ID" value="NZ_AMZY02000008.1"/>
</dbReference>
<organism evidence="3 4">
    <name type="scientific">Mariniradius saccharolyticus AK6</name>
    <dbReference type="NCBI Taxonomy" id="1239962"/>
    <lineage>
        <taxon>Bacteria</taxon>
        <taxon>Pseudomonadati</taxon>
        <taxon>Bacteroidota</taxon>
        <taxon>Cytophagia</taxon>
        <taxon>Cytophagales</taxon>
        <taxon>Cyclobacteriaceae</taxon>
        <taxon>Mariniradius</taxon>
    </lineage>
</organism>
<name>M7Y9L1_9BACT</name>